<reference evidence="2 3" key="1">
    <citation type="journal article" date="2019" name="Int. J. Syst. Evol. Microbiol.">
        <title>The Global Catalogue of Microorganisms (GCM) 10K type strain sequencing project: providing services to taxonomists for standard genome sequencing and annotation.</title>
        <authorList>
            <consortium name="The Broad Institute Genomics Platform"/>
            <consortium name="The Broad Institute Genome Sequencing Center for Infectious Disease"/>
            <person name="Wu L."/>
            <person name="Ma J."/>
        </authorList>
    </citation>
    <scope>NUCLEOTIDE SEQUENCE [LARGE SCALE GENOMIC DNA]</scope>
    <source>
        <strain evidence="2 3">JCM 14900</strain>
    </source>
</reference>
<gene>
    <name evidence="2" type="ORF">GCM10009775_35310</name>
</gene>
<keyword evidence="3" id="KW-1185">Reference proteome</keyword>
<evidence type="ECO:0000256" key="1">
    <source>
        <dbReference type="SAM" id="MobiDB-lite"/>
    </source>
</evidence>
<evidence type="ECO:0000313" key="3">
    <source>
        <dbReference type="Proteomes" id="UP001501343"/>
    </source>
</evidence>
<feature type="region of interest" description="Disordered" evidence="1">
    <location>
        <begin position="1"/>
        <end position="21"/>
    </location>
</feature>
<proteinExistence type="predicted"/>
<accession>A0ABN2Q0K7</accession>
<evidence type="ECO:0000313" key="2">
    <source>
        <dbReference type="EMBL" id="GAA1940350.1"/>
    </source>
</evidence>
<protein>
    <submittedName>
        <fullName evidence="2">Uncharacterized protein</fullName>
    </submittedName>
</protein>
<comment type="caution">
    <text evidence="2">The sequence shown here is derived from an EMBL/GenBank/DDBJ whole genome shotgun (WGS) entry which is preliminary data.</text>
</comment>
<sequence>MACRCEALPGSNREPTKEQDAGTVRILSTSEPGWDMTYELVCASCARRYTVRQTDGPATQWKWVPHGLKRRRGEV</sequence>
<name>A0ABN2Q0K7_9MICO</name>
<organism evidence="2 3">
    <name type="scientific">Microbacterium aoyamense</name>
    <dbReference type="NCBI Taxonomy" id="344166"/>
    <lineage>
        <taxon>Bacteria</taxon>
        <taxon>Bacillati</taxon>
        <taxon>Actinomycetota</taxon>
        <taxon>Actinomycetes</taxon>
        <taxon>Micrococcales</taxon>
        <taxon>Microbacteriaceae</taxon>
        <taxon>Microbacterium</taxon>
    </lineage>
</organism>
<dbReference type="Proteomes" id="UP001501343">
    <property type="component" value="Unassembled WGS sequence"/>
</dbReference>
<dbReference type="EMBL" id="BAAAOF010000009">
    <property type="protein sequence ID" value="GAA1940350.1"/>
    <property type="molecule type" value="Genomic_DNA"/>
</dbReference>
<dbReference type="RefSeq" id="WP_248151369.1">
    <property type="nucleotide sequence ID" value="NZ_BAAAOF010000009.1"/>
</dbReference>